<dbReference type="OrthoDB" id="93990at2759"/>
<evidence type="ECO:0000256" key="1">
    <source>
        <dbReference type="ARBA" id="ARBA00022723"/>
    </source>
</evidence>
<feature type="domain" description="MULE transposase" evidence="6">
    <location>
        <begin position="192"/>
        <end position="284"/>
    </location>
</feature>
<keyword evidence="8" id="KW-1185">Reference proteome</keyword>
<sequence length="454" mass="51915">MANTGAYLLPGERRGGLVLVYDGYRYQRNKISAGTKVYWRCTDKKCRVPLHTNDFGSGENIVVLDNQQPEHAHPPEHGRLDRFQFIREIKNVIRREPSLPVRRAYDEVTSRLPHAQRINFPDFDGVRTSLLRFRARSCRPVASQSVDMADIHGAWAETLGGQRELLAIDNAIGVAVFASRRELEVLEQCSEIFIDGTFHTAPAPFTQIVTAYGRYRGLILPLSISLVTNKREEQYLYVLQAIKREIIAITDRPLSPSLVITDFEVDLINAIGKELPHADSRVCKSPWRKLTELGLEGPYLRDPALQRVVGRMLGFGYQLPIPHVALSFETCTDETRVQEVVQQYPQLQQYFEYVEQTYIGGPVFHVPFTTYMLNQNQQPCTGLLQHMEQTVNGSPSQSCQVERHDPQDPQNPQRRSSDRRGRRRNLEGRVKRLHRACQRLPLDSPKVQDHGQAR</sequence>
<evidence type="ECO:0000259" key="5">
    <source>
        <dbReference type="Pfam" id="PF04500"/>
    </source>
</evidence>
<dbReference type="Pfam" id="PF10551">
    <property type="entry name" value="MULE"/>
    <property type="match status" value="1"/>
</dbReference>
<feature type="region of interest" description="Disordered" evidence="4">
    <location>
        <begin position="393"/>
        <end position="454"/>
    </location>
</feature>
<evidence type="ECO:0000313" key="7">
    <source>
        <dbReference type="EnsemblMetazoa" id="XP_038053428.1"/>
    </source>
</evidence>
<evidence type="ECO:0000256" key="3">
    <source>
        <dbReference type="ARBA" id="ARBA00022833"/>
    </source>
</evidence>
<evidence type="ECO:0008006" key="9">
    <source>
        <dbReference type="Google" id="ProtNLM"/>
    </source>
</evidence>
<evidence type="ECO:0000259" key="6">
    <source>
        <dbReference type="Pfam" id="PF10551"/>
    </source>
</evidence>
<dbReference type="AlphaFoldDB" id="A0A913ZNQ7"/>
<keyword evidence="2" id="KW-0863">Zinc-finger</keyword>
<keyword evidence="1" id="KW-0479">Metal-binding</keyword>
<dbReference type="EnsemblMetazoa" id="XM_038197500.1">
    <property type="protein sequence ID" value="XP_038053428.1"/>
    <property type="gene ID" value="LOC119725901"/>
</dbReference>
<dbReference type="Pfam" id="PF04500">
    <property type="entry name" value="FLYWCH"/>
    <property type="match status" value="1"/>
</dbReference>
<feature type="compositionally biased region" description="Basic and acidic residues" evidence="4">
    <location>
        <begin position="415"/>
        <end position="430"/>
    </location>
</feature>
<dbReference type="RefSeq" id="XP_038053428.1">
    <property type="nucleotide sequence ID" value="XM_038197500.1"/>
</dbReference>
<dbReference type="Gene3D" id="2.20.25.240">
    <property type="match status" value="1"/>
</dbReference>
<accession>A0A913ZNQ7</accession>
<dbReference type="PANTHER" id="PTHR47160:SF10">
    <property type="entry name" value="MULE TRANSPOSASE DOMAIN-CONTAINING PROTEIN"/>
    <property type="match status" value="1"/>
</dbReference>
<keyword evidence="3" id="KW-0862">Zinc</keyword>
<dbReference type="InterPro" id="IPR018289">
    <property type="entry name" value="MULE_transposase_dom"/>
</dbReference>
<feature type="domain" description="FLYWCH-type" evidence="5">
    <location>
        <begin position="13"/>
        <end position="73"/>
    </location>
</feature>
<dbReference type="Proteomes" id="UP000887568">
    <property type="component" value="Unplaced"/>
</dbReference>
<name>A0A913ZNQ7_PATMI</name>
<dbReference type="GeneID" id="119725901"/>
<dbReference type="GO" id="GO:0008270">
    <property type="term" value="F:zinc ion binding"/>
    <property type="evidence" value="ECO:0007669"/>
    <property type="project" value="UniProtKB-KW"/>
</dbReference>
<organism evidence="7 8">
    <name type="scientific">Patiria miniata</name>
    <name type="common">Bat star</name>
    <name type="synonym">Asterina miniata</name>
    <dbReference type="NCBI Taxonomy" id="46514"/>
    <lineage>
        <taxon>Eukaryota</taxon>
        <taxon>Metazoa</taxon>
        <taxon>Echinodermata</taxon>
        <taxon>Eleutherozoa</taxon>
        <taxon>Asterozoa</taxon>
        <taxon>Asteroidea</taxon>
        <taxon>Valvatacea</taxon>
        <taxon>Valvatida</taxon>
        <taxon>Asterinidae</taxon>
        <taxon>Patiria</taxon>
    </lineage>
</organism>
<dbReference type="InterPro" id="IPR007588">
    <property type="entry name" value="Znf_FLYWCH"/>
</dbReference>
<evidence type="ECO:0000256" key="4">
    <source>
        <dbReference type="SAM" id="MobiDB-lite"/>
    </source>
</evidence>
<dbReference type="PANTHER" id="PTHR47160">
    <property type="entry name" value="PUTATIVE-RELATED"/>
    <property type="match status" value="1"/>
</dbReference>
<protein>
    <recommendedName>
        <fullName evidence="9">FLYWCH-type domain-containing protein</fullName>
    </recommendedName>
</protein>
<evidence type="ECO:0000313" key="8">
    <source>
        <dbReference type="Proteomes" id="UP000887568"/>
    </source>
</evidence>
<evidence type="ECO:0000256" key="2">
    <source>
        <dbReference type="ARBA" id="ARBA00022771"/>
    </source>
</evidence>
<dbReference type="OMA" id="YINETWI"/>
<proteinExistence type="predicted"/>
<reference evidence="7" key="1">
    <citation type="submission" date="2022-11" db="UniProtKB">
        <authorList>
            <consortium name="EnsemblMetazoa"/>
        </authorList>
    </citation>
    <scope>IDENTIFICATION</scope>
</reference>